<feature type="transmembrane region" description="Helical" evidence="5">
    <location>
        <begin position="25"/>
        <end position="45"/>
    </location>
</feature>
<protein>
    <submittedName>
        <fullName evidence="7">MFS transporter</fullName>
    </submittedName>
</protein>
<evidence type="ECO:0000256" key="2">
    <source>
        <dbReference type="ARBA" id="ARBA00022692"/>
    </source>
</evidence>
<dbReference type="PROSITE" id="PS50850">
    <property type="entry name" value="MFS"/>
    <property type="match status" value="1"/>
</dbReference>
<feature type="transmembrane region" description="Helical" evidence="5">
    <location>
        <begin position="142"/>
        <end position="160"/>
    </location>
</feature>
<comment type="subcellular location">
    <subcellularLocation>
        <location evidence="1">Cell membrane</location>
        <topology evidence="1">Multi-pass membrane protein</topology>
    </subcellularLocation>
</comment>
<feature type="transmembrane region" description="Helical" evidence="5">
    <location>
        <begin position="180"/>
        <end position="198"/>
    </location>
</feature>
<keyword evidence="4 5" id="KW-0472">Membrane</keyword>
<evidence type="ECO:0000259" key="6">
    <source>
        <dbReference type="PROSITE" id="PS50850"/>
    </source>
</evidence>
<feature type="transmembrane region" description="Helical" evidence="5">
    <location>
        <begin position="408"/>
        <end position="429"/>
    </location>
</feature>
<sequence length="439" mass="44064">MTELLGRPVAAVQRKVLGTLTTSQVLGGVGVATGVTVSSLAAASLSGSEVVGGLAQTSAVIGAALLSLPAARLAERRGRRPALIMGYGLAAIGAALAATAIALGSWPLLLAALVLVGGGSTANLAARYAATDLAAPERRARSLSLVVWATTIGSVAGPNLAEPAQRLAGWLGIAERSGPFLVSVLGFSAAAAWVWFGLRPDPLVLARSVEVVDPAPSCPAHGAPLRWTGKLAKLHPMGWLALAGIVLCHTAMVGLMTMTPVHMDHGGASLSLVGVVISLHIAGMYAASPVFGWMADRWGRVPVLALGAGLVVAAAGVAGTASSPSEDPLAGSSMSTAPQLIIALVLLGFGWSAGLVSGSALLTESVPLADRPALQGMSDLAMNVGGALGGLTAGLVVTVWSYQVLGLLVGVLALPLLVLCLLSAFGSGGTRSVRRRSRR</sequence>
<dbReference type="PANTHER" id="PTHR23534:SF1">
    <property type="entry name" value="MAJOR FACILITATOR SUPERFAMILY PROTEIN"/>
    <property type="match status" value="1"/>
</dbReference>
<dbReference type="InterPro" id="IPR020846">
    <property type="entry name" value="MFS_dom"/>
</dbReference>
<feature type="transmembrane region" description="Helical" evidence="5">
    <location>
        <begin position="303"/>
        <end position="321"/>
    </location>
</feature>
<dbReference type="RefSeq" id="WP_344875214.1">
    <property type="nucleotide sequence ID" value="NZ_BAABAL010000009.1"/>
</dbReference>
<evidence type="ECO:0000256" key="5">
    <source>
        <dbReference type="SAM" id="Phobius"/>
    </source>
</evidence>
<dbReference type="Pfam" id="PF07690">
    <property type="entry name" value="MFS_1"/>
    <property type="match status" value="1"/>
</dbReference>
<feature type="transmembrane region" description="Helical" evidence="5">
    <location>
        <begin position="341"/>
        <end position="363"/>
    </location>
</feature>
<evidence type="ECO:0000256" key="1">
    <source>
        <dbReference type="ARBA" id="ARBA00004651"/>
    </source>
</evidence>
<name>A0ABP7S5C6_9PSEU</name>
<comment type="caution">
    <text evidence="7">The sequence shown here is derived from an EMBL/GenBank/DDBJ whole genome shotgun (WGS) entry which is preliminary data.</text>
</comment>
<dbReference type="Proteomes" id="UP001501747">
    <property type="component" value="Unassembled WGS sequence"/>
</dbReference>
<feature type="transmembrane region" description="Helical" evidence="5">
    <location>
        <begin position="83"/>
        <end position="103"/>
    </location>
</feature>
<keyword evidence="8" id="KW-1185">Reference proteome</keyword>
<keyword evidence="2 5" id="KW-0812">Transmembrane</keyword>
<reference evidence="8" key="1">
    <citation type="journal article" date="2019" name="Int. J. Syst. Evol. Microbiol.">
        <title>The Global Catalogue of Microorganisms (GCM) 10K type strain sequencing project: providing services to taxonomists for standard genome sequencing and annotation.</title>
        <authorList>
            <consortium name="The Broad Institute Genomics Platform"/>
            <consortium name="The Broad Institute Genome Sequencing Center for Infectious Disease"/>
            <person name="Wu L."/>
            <person name="Ma J."/>
        </authorList>
    </citation>
    <scope>NUCLEOTIDE SEQUENCE [LARGE SCALE GENOMIC DNA]</scope>
    <source>
        <strain evidence="8">JCM 17342</strain>
    </source>
</reference>
<dbReference type="InterPro" id="IPR036259">
    <property type="entry name" value="MFS_trans_sf"/>
</dbReference>
<dbReference type="InterPro" id="IPR011701">
    <property type="entry name" value="MFS"/>
</dbReference>
<gene>
    <name evidence="7" type="ORF">GCM10022247_30930</name>
</gene>
<dbReference type="SUPFAM" id="SSF103473">
    <property type="entry name" value="MFS general substrate transporter"/>
    <property type="match status" value="1"/>
</dbReference>
<feature type="transmembrane region" description="Helical" evidence="5">
    <location>
        <begin position="239"/>
        <end position="258"/>
    </location>
</feature>
<keyword evidence="3 5" id="KW-1133">Transmembrane helix</keyword>
<feature type="transmembrane region" description="Helical" evidence="5">
    <location>
        <begin position="384"/>
        <end position="402"/>
    </location>
</feature>
<accession>A0ABP7S5C6</accession>
<feature type="transmembrane region" description="Helical" evidence="5">
    <location>
        <begin position="51"/>
        <end position="71"/>
    </location>
</feature>
<organism evidence="7 8">
    <name type="scientific">Allokutzneria multivorans</name>
    <dbReference type="NCBI Taxonomy" id="1142134"/>
    <lineage>
        <taxon>Bacteria</taxon>
        <taxon>Bacillati</taxon>
        <taxon>Actinomycetota</taxon>
        <taxon>Actinomycetes</taxon>
        <taxon>Pseudonocardiales</taxon>
        <taxon>Pseudonocardiaceae</taxon>
        <taxon>Allokutzneria</taxon>
    </lineage>
</organism>
<evidence type="ECO:0000256" key="3">
    <source>
        <dbReference type="ARBA" id="ARBA00022989"/>
    </source>
</evidence>
<dbReference type="PANTHER" id="PTHR23534">
    <property type="entry name" value="MFS PERMEASE"/>
    <property type="match status" value="1"/>
</dbReference>
<dbReference type="Gene3D" id="1.20.1250.20">
    <property type="entry name" value="MFS general substrate transporter like domains"/>
    <property type="match status" value="2"/>
</dbReference>
<evidence type="ECO:0000256" key="4">
    <source>
        <dbReference type="ARBA" id="ARBA00023136"/>
    </source>
</evidence>
<feature type="domain" description="Major facilitator superfamily (MFS) profile" evidence="6">
    <location>
        <begin position="16"/>
        <end position="427"/>
    </location>
</feature>
<feature type="transmembrane region" description="Helical" evidence="5">
    <location>
        <begin position="109"/>
        <end position="130"/>
    </location>
</feature>
<feature type="transmembrane region" description="Helical" evidence="5">
    <location>
        <begin position="270"/>
        <end position="291"/>
    </location>
</feature>
<proteinExistence type="predicted"/>
<evidence type="ECO:0000313" key="8">
    <source>
        <dbReference type="Proteomes" id="UP001501747"/>
    </source>
</evidence>
<evidence type="ECO:0000313" key="7">
    <source>
        <dbReference type="EMBL" id="GAA4006916.1"/>
    </source>
</evidence>
<dbReference type="EMBL" id="BAABAL010000009">
    <property type="protein sequence ID" value="GAA4006916.1"/>
    <property type="molecule type" value="Genomic_DNA"/>
</dbReference>